<dbReference type="Gene3D" id="2.60.120.1560">
    <property type="match status" value="1"/>
</dbReference>
<dbReference type="InterPro" id="IPR011658">
    <property type="entry name" value="PA14_dom"/>
</dbReference>
<evidence type="ECO:0000256" key="2">
    <source>
        <dbReference type="SAM" id="SignalP"/>
    </source>
</evidence>
<comment type="caution">
    <text evidence="4">The sequence shown here is derived from an EMBL/GenBank/DDBJ whole genome shotgun (WGS) entry which is preliminary data.</text>
</comment>
<feature type="signal peptide" evidence="2">
    <location>
        <begin position="1"/>
        <end position="19"/>
    </location>
</feature>
<evidence type="ECO:0000259" key="3">
    <source>
        <dbReference type="PROSITE" id="PS51820"/>
    </source>
</evidence>
<feature type="region of interest" description="Disordered" evidence="1">
    <location>
        <begin position="402"/>
        <end position="448"/>
    </location>
</feature>
<organism evidence="4 5">
    <name type="scientific">Maudiozyma exigua</name>
    <name type="common">Yeast</name>
    <name type="synonym">Kazachstania exigua</name>
    <dbReference type="NCBI Taxonomy" id="34358"/>
    <lineage>
        <taxon>Eukaryota</taxon>
        <taxon>Fungi</taxon>
        <taxon>Dikarya</taxon>
        <taxon>Ascomycota</taxon>
        <taxon>Saccharomycotina</taxon>
        <taxon>Saccharomycetes</taxon>
        <taxon>Saccharomycetales</taxon>
        <taxon>Saccharomycetaceae</taxon>
        <taxon>Maudiozyma</taxon>
    </lineage>
</organism>
<dbReference type="Proteomes" id="UP000750334">
    <property type="component" value="Unassembled WGS sequence"/>
</dbReference>
<dbReference type="EMBL" id="PUHR01000274">
    <property type="protein sequence ID" value="KAG0655955.1"/>
    <property type="molecule type" value="Genomic_DNA"/>
</dbReference>
<protein>
    <recommendedName>
        <fullName evidence="3">PA14 domain-containing protein</fullName>
    </recommendedName>
</protein>
<dbReference type="AlphaFoldDB" id="A0A9P6VWC6"/>
<dbReference type="InterPro" id="IPR037524">
    <property type="entry name" value="PA14/GLEYA"/>
</dbReference>
<evidence type="ECO:0000313" key="5">
    <source>
        <dbReference type="Proteomes" id="UP000750334"/>
    </source>
</evidence>
<evidence type="ECO:0000313" key="4">
    <source>
        <dbReference type="EMBL" id="KAG0655955.1"/>
    </source>
</evidence>
<dbReference type="Pfam" id="PF07691">
    <property type="entry name" value="PA14"/>
    <property type="match status" value="1"/>
</dbReference>
<keyword evidence="5" id="KW-1185">Reference proteome</keyword>
<accession>A0A9P6VWC6</accession>
<proteinExistence type="predicted"/>
<name>A0A9P6VWC6_MAUEX</name>
<reference evidence="4 5" key="1">
    <citation type="submission" date="2020-11" db="EMBL/GenBank/DDBJ databases">
        <title>Kefir isolates.</title>
        <authorList>
            <person name="Marcisauskas S."/>
            <person name="Kim Y."/>
            <person name="Blasche S."/>
        </authorList>
    </citation>
    <scope>NUCLEOTIDE SEQUENCE [LARGE SCALE GENOMIC DNA]</scope>
    <source>
        <strain evidence="4 5">OG2</strain>
    </source>
</reference>
<sequence length="635" mass="68595">MKLYQIAKLIYLCISFVYAQQPISDCKKSYLLYGNVGLYCYFYPINITGPVPGFPGLSLRRIVDWQYYNGNSFADGPVTDLNFNIPIDASLQDQVVDGSIYGLPMTISNFTFEGIGWFRAKKTGWHTFNIEADTAAQIYIANDTRMYCVENSVNIMNIQFKVTSIPSQPLEENPSGSVYLYAGFPYLIKLSYLHMQGGPSLNTSLIDPDGEYHSNITPFIQQFNLYGPGEQIRYYDLVNVTTTIGWSGNSTTFLGYSSTANGPYNAFTATTYYIYGTPTPHITSTFVPSSTSIIVSTSEVTLLPSSEPLVGSYSFDSISSEGFSTDSYDIAESSSSVNLVNSTANFQESFTTPTSATSVVSSSEHSSETSSTGDLSSVPYSSSSIVTVFSTDTTTAVTADYGNSSTTNSAPQIHTSSELTVSTASRETSSNSNSLIGSADNSLAETGSTTNQFSTSYYTATMVITDIITTICPETIFVGSESSQSTSYHTSIYTATNTVTTTTFEYIECLNANKPDFALGAKTGSALNSPDQNENPNQIIVSGGQKTETVVTQNVNGNNGINAEDKSTATFIETINSGNTPQTVGPFIPQVTTTAAVGSANPTAAIEVNSNAGPNFFNRHLVYHTPFYVLFFLFM</sequence>
<dbReference type="PROSITE" id="PS51820">
    <property type="entry name" value="PA14"/>
    <property type="match status" value="1"/>
</dbReference>
<feature type="domain" description="PA14" evidence="3">
    <location>
        <begin position="58"/>
        <end position="219"/>
    </location>
</feature>
<keyword evidence="2" id="KW-0732">Signal</keyword>
<gene>
    <name evidence="4" type="ORF">C6P45_002820</name>
</gene>
<feature type="chain" id="PRO_5040514354" description="PA14 domain-containing protein" evidence="2">
    <location>
        <begin position="20"/>
        <end position="635"/>
    </location>
</feature>
<evidence type="ECO:0000256" key="1">
    <source>
        <dbReference type="SAM" id="MobiDB-lite"/>
    </source>
</evidence>
<dbReference type="OrthoDB" id="4070698at2759"/>